<accession>F9S130</accession>
<dbReference type="InterPro" id="IPR036097">
    <property type="entry name" value="HisK_dim/P_sf"/>
</dbReference>
<keyword evidence="5" id="KW-0547">Nucleotide-binding</keyword>
<feature type="domain" description="Response regulatory" evidence="16">
    <location>
        <begin position="711"/>
        <end position="831"/>
    </location>
</feature>
<dbReference type="Gene3D" id="3.30.565.10">
    <property type="entry name" value="Histidine kinase-like ATPase, C-terminal domain"/>
    <property type="match status" value="1"/>
</dbReference>
<dbReference type="InterPro" id="IPR036890">
    <property type="entry name" value="HATPase_C_sf"/>
</dbReference>
<evidence type="ECO:0000256" key="11">
    <source>
        <dbReference type="ARBA" id="ARBA00068150"/>
    </source>
</evidence>
<dbReference type="InterPro" id="IPR001789">
    <property type="entry name" value="Sig_transdc_resp-reg_receiver"/>
</dbReference>
<feature type="transmembrane region" description="Helical" evidence="14">
    <location>
        <begin position="248"/>
        <end position="267"/>
    </location>
</feature>
<dbReference type="PANTHER" id="PTHR45339:SF1">
    <property type="entry name" value="HYBRID SIGNAL TRANSDUCTION HISTIDINE KINASE J"/>
    <property type="match status" value="1"/>
</dbReference>
<keyword evidence="3 12" id="KW-0597">Phosphoprotein</keyword>
<keyword evidence="4" id="KW-0808">Transferase</keyword>
<keyword evidence="13" id="KW-0175">Coiled coil</keyword>
<dbReference type="GO" id="GO:0000155">
    <property type="term" value="F:phosphorelay sensor kinase activity"/>
    <property type="evidence" value="ECO:0007669"/>
    <property type="project" value="InterPro"/>
</dbReference>
<dbReference type="InterPro" id="IPR011006">
    <property type="entry name" value="CheY-like_superfamily"/>
</dbReference>
<reference evidence="17 18" key="1">
    <citation type="journal article" date="2012" name="Int. J. Syst. Evol. Microbiol.">
        <title>Vibrio caribbeanicus sp. nov., isolated from the marine sponge Scleritoderma cyanea.</title>
        <authorList>
            <person name="Hoffmann M."/>
            <person name="Monday S.R."/>
            <person name="Allard M.W."/>
            <person name="Strain E.A."/>
            <person name="Whittaker P."/>
            <person name="Naum M."/>
            <person name="McCarthy P.J."/>
            <person name="Lopez J.V."/>
            <person name="Fischer M."/>
            <person name="Brown E.W."/>
        </authorList>
    </citation>
    <scope>NUCLEOTIDE SEQUENCE [LARGE SCALE GENOMIC DNA]</scope>
    <source>
        <strain evidence="17 18">ATCC 700023</strain>
    </source>
</reference>
<keyword evidence="18" id="KW-1185">Reference proteome</keyword>
<dbReference type="PROSITE" id="PS50110">
    <property type="entry name" value="RESPONSE_REGULATORY"/>
    <property type="match status" value="1"/>
</dbReference>
<evidence type="ECO:0000313" key="18">
    <source>
        <dbReference type="Proteomes" id="UP000004605"/>
    </source>
</evidence>
<keyword evidence="14" id="KW-0472">Membrane</keyword>
<name>F9S130_9VIBR</name>
<feature type="domain" description="Histidine kinase" evidence="15">
    <location>
        <begin position="345"/>
        <end position="565"/>
    </location>
</feature>
<dbReference type="CDD" id="cd17546">
    <property type="entry name" value="REC_hyHK_CKI1_RcsC-like"/>
    <property type="match status" value="1"/>
</dbReference>
<keyword evidence="14" id="KW-0812">Transmembrane</keyword>
<evidence type="ECO:0000256" key="13">
    <source>
        <dbReference type="SAM" id="Coils"/>
    </source>
</evidence>
<comment type="caution">
    <text evidence="17">The sequence shown here is derived from an EMBL/GenBank/DDBJ whole genome shotgun (WGS) entry which is preliminary data.</text>
</comment>
<dbReference type="CDD" id="cd00082">
    <property type="entry name" value="HisKA"/>
    <property type="match status" value="1"/>
</dbReference>
<feature type="modified residue" description="4-aspartylphosphate" evidence="12">
    <location>
        <position position="761"/>
    </location>
</feature>
<comment type="catalytic activity">
    <reaction evidence="1">
        <text>ATP + protein L-histidine = ADP + protein N-phospho-L-histidine.</text>
        <dbReference type="EC" id="2.7.13.3"/>
    </reaction>
</comment>
<dbReference type="SUPFAM" id="SSF55874">
    <property type="entry name" value="ATPase domain of HSP90 chaperone/DNA topoisomerase II/histidine kinase"/>
    <property type="match status" value="1"/>
</dbReference>
<evidence type="ECO:0000259" key="15">
    <source>
        <dbReference type="PROSITE" id="PS50109"/>
    </source>
</evidence>
<evidence type="ECO:0000256" key="2">
    <source>
        <dbReference type="ARBA" id="ARBA00012438"/>
    </source>
</evidence>
<evidence type="ECO:0000256" key="8">
    <source>
        <dbReference type="ARBA" id="ARBA00022840"/>
    </source>
</evidence>
<organism evidence="17 18">
    <name type="scientific">Vibrio ichthyoenteri ATCC 700023</name>
    <dbReference type="NCBI Taxonomy" id="870968"/>
    <lineage>
        <taxon>Bacteria</taxon>
        <taxon>Pseudomonadati</taxon>
        <taxon>Pseudomonadota</taxon>
        <taxon>Gammaproteobacteria</taxon>
        <taxon>Vibrionales</taxon>
        <taxon>Vibrionaceae</taxon>
        <taxon>Vibrio</taxon>
    </lineage>
</organism>
<dbReference type="GO" id="GO:0005524">
    <property type="term" value="F:ATP binding"/>
    <property type="evidence" value="ECO:0007669"/>
    <property type="project" value="UniProtKB-KW"/>
</dbReference>
<evidence type="ECO:0000256" key="4">
    <source>
        <dbReference type="ARBA" id="ARBA00022679"/>
    </source>
</evidence>
<gene>
    <name evidence="17" type="ORF">VII00023_05307</name>
</gene>
<dbReference type="SUPFAM" id="SSF47384">
    <property type="entry name" value="Homodimeric domain of signal transducing histidine kinase"/>
    <property type="match status" value="1"/>
</dbReference>
<dbReference type="AlphaFoldDB" id="F9S130"/>
<dbReference type="PANTHER" id="PTHR45339">
    <property type="entry name" value="HYBRID SIGNAL TRANSDUCTION HISTIDINE KINASE J"/>
    <property type="match status" value="1"/>
</dbReference>
<evidence type="ECO:0000256" key="3">
    <source>
        <dbReference type="ARBA" id="ARBA00022553"/>
    </source>
</evidence>
<evidence type="ECO:0000256" key="12">
    <source>
        <dbReference type="PROSITE-ProRule" id="PRU00169"/>
    </source>
</evidence>
<dbReference type="InterPro" id="IPR003661">
    <property type="entry name" value="HisK_dim/P_dom"/>
</dbReference>
<feature type="coiled-coil region" evidence="13">
    <location>
        <begin position="311"/>
        <end position="338"/>
    </location>
</feature>
<evidence type="ECO:0000256" key="5">
    <source>
        <dbReference type="ARBA" id="ARBA00022741"/>
    </source>
</evidence>
<evidence type="ECO:0000256" key="7">
    <source>
        <dbReference type="ARBA" id="ARBA00022801"/>
    </source>
</evidence>
<keyword evidence="7" id="KW-0378">Hydrolase</keyword>
<dbReference type="GO" id="GO:0016787">
    <property type="term" value="F:hydrolase activity"/>
    <property type="evidence" value="ECO:0007669"/>
    <property type="project" value="UniProtKB-KW"/>
</dbReference>
<dbReference type="Gene3D" id="3.40.50.2300">
    <property type="match status" value="1"/>
</dbReference>
<keyword evidence="6" id="KW-0418">Kinase</keyword>
<sequence length="838" mass="94278">MEYIRHFSALANKLYFVLSNRLKNRPAKQDIHQSLLQLEQAEELIRAQQKINPRRRTILLENIAELKGVLPELELSNDTNTIELGRLIFSILDTLFSTVQQIENYHAGIPIQKSEVVLSDLSWLHFWMEREAWLAREINSLDWGYIDYAEEYFRVGERQQYYLDRFLNNEVNNHQADKLLVLFTSREFRQSRYFRNQMLHNRATPLDVNKLIRVIERRNRGVVEQLNVFANELDRAVALEIHIIQRKLTLLAVISGFIFIVMAAWGASTLIRINSKLTRILNTMGTMKHSGDVALIPVDGKDEFTAFADSLNHIIQEQRDYEQQLVEAKESAEAANKAKSIFLANISHEIRTPLNGIIGMTEILSDSQLKPNQMEILTDIEGSSQSLLVLINDILDLSKIESGRLSLSVVESNIKEVIYETLAVLLNKARKQQVSLFVEWLTPIPTTIYLDEFRFKQVILNLLSNAVKFTHQGSVKIQLSVVDNDGKVTLTCTVVDTGVGIAKDKLNEIFKPFTQEDGGITRSYGGTGLGLTICRQLIELMSGEIYVDSSVGRGSRFVVSIPVERSSFQATPITIKEHVLLVVNKSQYRHFVTQELNQLNAVFCCIESVKQATKLAQQYDVVLYCDSSNTSIVKDLAQLRVLQSNAEIVVLLGLEGKLAGLETLVSSSLTLPLLGNRLVAALQNKSYARLVEPMVSSTPTSLNSDKLAVSNVLIVEDNLMNQKIASLFLTKAGMEYQVVNNGLDAVNLIQSGAVFDAILMDCMMPVMDGLTATQKIRQWEQDNGNPRISIIALTASVLPEDIDSCFDAGMDAYLAKPYKSKQLFEIFAQLKSVTQPVC</sequence>
<evidence type="ECO:0000256" key="10">
    <source>
        <dbReference type="ARBA" id="ARBA00064003"/>
    </source>
</evidence>
<evidence type="ECO:0000256" key="9">
    <source>
        <dbReference type="ARBA" id="ARBA00023012"/>
    </source>
</evidence>
<dbReference type="SMART" id="SM00387">
    <property type="entry name" value="HATPase_c"/>
    <property type="match status" value="1"/>
</dbReference>
<keyword evidence="8" id="KW-0067">ATP-binding</keyword>
<evidence type="ECO:0000256" key="1">
    <source>
        <dbReference type="ARBA" id="ARBA00000085"/>
    </source>
</evidence>
<protein>
    <recommendedName>
        <fullName evidence="11">Sensory/regulatory protein RpfC</fullName>
        <ecNumber evidence="2">2.7.13.3</ecNumber>
    </recommendedName>
</protein>
<dbReference type="InterPro" id="IPR004358">
    <property type="entry name" value="Sig_transdc_His_kin-like_C"/>
</dbReference>
<evidence type="ECO:0000313" key="17">
    <source>
        <dbReference type="EMBL" id="EGU42695.1"/>
    </source>
</evidence>
<dbReference type="EC" id="2.7.13.3" evidence="2"/>
<dbReference type="SMART" id="SM00388">
    <property type="entry name" value="HisKA"/>
    <property type="match status" value="1"/>
</dbReference>
<dbReference type="SMART" id="SM00448">
    <property type="entry name" value="REC"/>
    <property type="match status" value="1"/>
</dbReference>
<dbReference type="CDD" id="cd16922">
    <property type="entry name" value="HATPase_EvgS-ArcB-TorS-like"/>
    <property type="match status" value="1"/>
</dbReference>
<dbReference type="FunFam" id="3.30.565.10:FF:000010">
    <property type="entry name" value="Sensor histidine kinase RcsC"/>
    <property type="match status" value="1"/>
</dbReference>
<dbReference type="Pfam" id="PF00512">
    <property type="entry name" value="HisKA"/>
    <property type="match status" value="1"/>
</dbReference>
<dbReference type="FunFam" id="1.10.287.130:FF:000002">
    <property type="entry name" value="Two-component osmosensing histidine kinase"/>
    <property type="match status" value="1"/>
</dbReference>
<dbReference type="EMBL" id="AFWF01000094">
    <property type="protein sequence ID" value="EGU42695.1"/>
    <property type="molecule type" value="Genomic_DNA"/>
</dbReference>
<dbReference type="PROSITE" id="PS50109">
    <property type="entry name" value="HIS_KIN"/>
    <property type="match status" value="1"/>
</dbReference>
<dbReference type="Pfam" id="PF02518">
    <property type="entry name" value="HATPase_c"/>
    <property type="match status" value="1"/>
</dbReference>
<proteinExistence type="predicted"/>
<dbReference type="PRINTS" id="PR00344">
    <property type="entry name" value="BCTRLSENSOR"/>
</dbReference>
<evidence type="ECO:0000256" key="14">
    <source>
        <dbReference type="SAM" id="Phobius"/>
    </source>
</evidence>
<dbReference type="InterPro" id="IPR003594">
    <property type="entry name" value="HATPase_dom"/>
</dbReference>
<dbReference type="Pfam" id="PF00072">
    <property type="entry name" value="Response_reg"/>
    <property type="match status" value="1"/>
</dbReference>
<keyword evidence="14" id="KW-1133">Transmembrane helix</keyword>
<dbReference type="Proteomes" id="UP000004605">
    <property type="component" value="Unassembled WGS sequence"/>
</dbReference>
<keyword evidence="9" id="KW-0902">Two-component regulatory system</keyword>
<dbReference type="SUPFAM" id="SSF52172">
    <property type="entry name" value="CheY-like"/>
    <property type="match status" value="1"/>
</dbReference>
<dbReference type="InterPro" id="IPR005467">
    <property type="entry name" value="His_kinase_dom"/>
</dbReference>
<evidence type="ECO:0000256" key="6">
    <source>
        <dbReference type="ARBA" id="ARBA00022777"/>
    </source>
</evidence>
<dbReference type="Gene3D" id="1.10.287.130">
    <property type="match status" value="1"/>
</dbReference>
<comment type="subunit">
    <text evidence="10">At low DSF concentrations, interacts with RpfF.</text>
</comment>
<evidence type="ECO:0000259" key="16">
    <source>
        <dbReference type="PROSITE" id="PS50110"/>
    </source>
</evidence>